<protein>
    <recommendedName>
        <fullName evidence="2">Zn(2)-C6 fungal-type domain-containing protein</fullName>
    </recommendedName>
</protein>
<evidence type="ECO:0000313" key="3">
    <source>
        <dbReference type="EMBL" id="RUS25297.1"/>
    </source>
</evidence>
<dbReference type="Gene3D" id="4.10.240.10">
    <property type="entry name" value="Zn(2)-C6 fungal-type DNA-binding domain"/>
    <property type="match status" value="1"/>
</dbReference>
<dbReference type="InterPro" id="IPR001138">
    <property type="entry name" value="Zn2Cys6_DnaBD"/>
</dbReference>
<dbReference type="EMBL" id="RBNJ01013347">
    <property type="protein sequence ID" value="RUS25297.1"/>
    <property type="molecule type" value="Genomic_DNA"/>
</dbReference>
<sequence>RSKFGPAVTILGCGTIHAGVDKTRRRSTSVFAFHLSCLIIMNLAVPMEIEQPFFGVWSSPAETDGTRILSAPKMDAGNSSANGFGFETVANPLGSSEIQVGYPTAVVVPMFCQQAYPSALPISLAPPYSMLSLDACNTSTPFLYLSWGPQPSQALQIYSQDSIPYGFPSYFQSSNEVEPHWNISGQVLTSLYPHGTSPLSNTIPSEVPKITLPPTESLETRHDQVAPSAIFPNIPGLKRPRPDDGELQIIHQNGQDSYGEPRQKKEHIHSPLANSSKPKRLPSCLSCHRSKKRCDRGLPCGECMRKDTKCVYPNYETRPSSWRSPLPCLYSDSMHQKISGSYFRSSIK</sequence>
<comment type="caution">
    <text evidence="3">The sequence shown here is derived from an EMBL/GenBank/DDBJ whole genome shotgun (WGS) entry which is preliminary data.</text>
</comment>
<feature type="region of interest" description="Disordered" evidence="1">
    <location>
        <begin position="219"/>
        <end position="277"/>
    </location>
</feature>
<organism evidence="3 4">
    <name type="scientific">Jimgerdemannia flammicorona</name>
    <dbReference type="NCBI Taxonomy" id="994334"/>
    <lineage>
        <taxon>Eukaryota</taxon>
        <taxon>Fungi</taxon>
        <taxon>Fungi incertae sedis</taxon>
        <taxon>Mucoromycota</taxon>
        <taxon>Mucoromycotina</taxon>
        <taxon>Endogonomycetes</taxon>
        <taxon>Endogonales</taxon>
        <taxon>Endogonaceae</taxon>
        <taxon>Jimgerdemannia</taxon>
    </lineage>
</organism>
<name>A0A433Q698_9FUNG</name>
<proteinExistence type="predicted"/>
<dbReference type="Pfam" id="PF00172">
    <property type="entry name" value="Zn_clus"/>
    <property type="match status" value="1"/>
</dbReference>
<evidence type="ECO:0000259" key="2">
    <source>
        <dbReference type="PROSITE" id="PS50048"/>
    </source>
</evidence>
<dbReference type="PROSITE" id="PS00463">
    <property type="entry name" value="ZN2_CY6_FUNGAL_1"/>
    <property type="match status" value="1"/>
</dbReference>
<dbReference type="InterPro" id="IPR036864">
    <property type="entry name" value="Zn2-C6_fun-type_DNA-bd_sf"/>
</dbReference>
<reference evidence="3 4" key="1">
    <citation type="journal article" date="2018" name="New Phytol.">
        <title>Phylogenomics of Endogonaceae and evolution of mycorrhizas within Mucoromycota.</title>
        <authorList>
            <person name="Chang Y."/>
            <person name="Desiro A."/>
            <person name="Na H."/>
            <person name="Sandor L."/>
            <person name="Lipzen A."/>
            <person name="Clum A."/>
            <person name="Barry K."/>
            <person name="Grigoriev I.V."/>
            <person name="Martin F.M."/>
            <person name="Stajich J.E."/>
            <person name="Smith M.E."/>
            <person name="Bonito G."/>
            <person name="Spatafora J.W."/>
        </authorList>
    </citation>
    <scope>NUCLEOTIDE SEQUENCE [LARGE SCALE GENOMIC DNA]</scope>
    <source>
        <strain evidence="3 4">AD002</strain>
    </source>
</reference>
<feature type="non-terminal residue" evidence="3">
    <location>
        <position position="1"/>
    </location>
</feature>
<evidence type="ECO:0000256" key="1">
    <source>
        <dbReference type="SAM" id="MobiDB-lite"/>
    </source>
</evidence>
<dbReference type="PROSITE" id="PS50048">
    <property type="entry name" value="ZN2_CY6_FUNGAL_2"/>
    <property type="match status" value="1"/>
</dbReference>
<dbReference type="SUPFAM" id="SSF57701">
    <property type="entry name" value="Zn2/Cys6 DNA-binding domain"/>
    <property type="match status" value="1"/>
</dbReference>
<gene>
    <name evidence="3" type="ORF">BC938DRAFT_472359</name>
</gene>
<accession>A0A433Q698</accession>
<dbReference type="CDD" id="cd00067">
    <property type="entry name" value="GAL4"/>
    <property type="match status" value="1"/>
</dbReference>
<dbReference type="SMART" id="SM00066">
    <property type="entry name" value="GAL4"/>
    <property type="match status" value="1"/>
</dbReference>
<dbReference type="GO" id="GO:0000981">
    <property type="term" value="F:DNA-binding transcription factor activity, RNA polymerase II-specific"/>
    <property type="evidence" value="ECO:0007669"/>
    <property type="project" value="InterPro"/>
</dbReference>
<dbReference type="GO" id="GO:0008270">
    <property type="term" value="F:zinc ion binding"/>
    <property type="evidence" value="ECO:0007669"/>
    <property type="project" value="InterPro"/>
</dbReference>
<feature type="domain" description="Zn(2)-C6 fungal-type" evidence="2">
    <location>
        <begin position="283"/>
        <end position="312"/>
    </location>
</feature>
<evidence type="ECO:0000313" key="4">
    <source>
        <dbReference type="Proteomes" id="UP000274822"/>
    </source>
</evidence>
<dbReference type="Proteomes" id="UP000274822">
    <property type="component" value="Unassembled WGS sequence"/>
</dbReference>
<dbReference type="AlphaFoldDB" id="A0A433Q698"/>
<keyword evidence="4" id="KW-1185">Reference proteome</keyword>